<dbReference type="KEGG" id="gtr:GLOTRDRAFT_78624"/>
<comment type="catalytic activity">
    <reaction evidence="12">
        <text>2-oxo-ATP + H2O = 2-oxo-AMP + diphosphate + H(+)</text>
        <dbReference type="Rhea" id="RHEA:67392"/>
        <dbReference type="ChEBI" id="CHEBI:15377"/>
        <dbReference type="ChEBI" id="CHEBI:15378"/>
        <dbReference type="ChEBI" id="CHEBI:33019"/>
        <dbReference type="ChEBI" id="CHEBI:71395"/>
        <dbReference type="ChEBI" id="CHEBI:172878"/>
    </reaction>
    <physiologicalReaction direction="left-to-right" evidence="12">
        <dbReference type="Rhea" id="RHEA:67393"/>
    </physiologicalReaction>
</comment>
<comment type="catalytic activity">
    <reaction evidence="20">
        <text>N(6)-methyl-ATP + H2O = N(6)-methyl-AMP + diphosphate + H(+)</text>
        <dbReference type="Rhea" id="RHEA:67608"/>
        <dbReference type="ChEBI" id="CHEBI:15377"/>
        <dbReference type="ChEBI" id="CHEBI:15378"/>
        <dbReference type="ChEBI" id="CHEBI:33019"/>
        <dbReference type="ChEBI" id="CHEBI:144842"/>
        <dbReference type="ChEBI" id="CHEBI:172873"/>
    </reaction>
    <physiologicalReaction direction="left-to-right" evidence="20">
        <dbReference type="Rhea" id="RHEA:67609"/>
    </physiologicalReaction>
</comment>
<evidence type="ECO:0000256" key="5">
    <source>
        <dbReference type="ARBA" id="ARBA00022723"/>
    </source>
</evidence>
<evidence type="ECO:0000256" key="23">
    <source>
        <dbReference type="ARBA" id="ARBA00053094"/>
    </source>
</evidence>
<evidence type="ECO:0000256" key="22">
    <source>
        <dbReference type="ARBA" id="ARBA00049032"/>
    </source>
</evidence>
<dbReference type="InterPro" id="IPR020084">
    <property type="entry name" value="NUDIX_hydrolase_CS"/>
</dbReference>
<evidence type="ECO:0000256" key="2">
    <source>
        <dbReference type="ARBA" id="ARBA00004123"/>
    </source>
</evidence>
<feature type="domain" description="Nudix hydrolase" evidence="24">
    <location>
        <begin position="13"/>
        <end position="47"/>
    </location>
</feature>
<dbReference type="HOGENOM" id="CLU_037162_11_1_1"/>
<dbReference type="SUPFAM" id="SSF55811">
    <property type="entry name" value="Nudix"/>
    <property type="match status" value="1"/>
</dbReference>
<dbReference type="eggNOG" id="ENOG502S254">
    <property type="taxonomic scope" value="Eukaryota"/>
</dbReference>
<dbReference type="EMBL" id="KB469305">
    <property type="protein sequence ID" value="EPQ53597.1"/>
    <property type="molecule type" value="Genomic_DNA"/>
</dbReference>
<dbReference type="PRINTS" id="PR01403">
    <property type="entry name" value="8OXTPHPHTASE"/>
</dbReference>
<comment type="subunit">
    <text evidence="4">Monomer.</text>
</comment>
<dbReference type="InterPro" id="IPR015797">
    <property type="entry name" value="NUDIX_hydrolase-like_dom_sf"/>
</dbReference>
<comment type="catalytic activity">
    <reaction evidence="11">
        <text>8-oxo-dGTP + H2O = 8-oxo-dGMP + diphosphate + H(+)</text>
        <dbReference type="Rhea" id="RHEA:31575"/>
        <dbReference type="ChEBI" id="CHEBI:15377"/>
        <dbReference type="ChEBI" id="CHEBI:15378"/>
        <dbReference type="ChEBI" id="CHEBI:33019"/>
        <dbReference type="ChEBI" id="CHEBI:63224"/>
        <dbReference type="ChEBI" id="CHEBI:77896"/>
    </reaction>
    <physiologicalReaction direction="left-to-right" evidence="11">
        <dbReference type="Rhea" id="RHEA:31576"/>
    </physiologicalReaction>
</comment>
<dbReference type="OrthoDB" id="447842at2759"/>
<comment type="catalytic activity">
    <reaction evidence="22">
        <text>N(6)-methyl-dATP + H2O = N(6)-methyl-dAMP + diphosphate + H(+)</text>
        <dbReference type="Rhea" id="RHEA:67604"/>
        <dbReference type="ChEBI" id="CHEBI:15377"/>
        <dbReference type="ChEBI" id="CHEBI:15378"/>
        <dbReference type="ChEBI" id="CHEBI:33019"/>
        <dbReference type="ChEBI" id="CHEBI:169976"/>
        <dbReference type="ChEBI" id="CHEBI:172872"/>
    </reaction>
    <physiologicalReaction direction="left-to-right" evidence="22">
        <dbReference type="Rhea" id="RHEA:67605"/>
    </physiologicalReaction>
</comment>
<evidence type="ECO:0000256" key="12">
    <source>
        <dbReference type="ARBA" id="ARBA00024596"/>
    </source>
</evidence>
<comment type="subcellular location">
    <subcellularLocation>
        <location evidence="2">Nucleus</location>
    </subcellularLocation>
</comment>
<keyword evidence="8" id="KW-0539">Nucleus</keyword>
<evidence type="ECO:0000259" key="24">
    <source>
        <dbReference type="Pfam" id="PF00293"/>
    </source>
</evidence>
<keyword evidence="7" id="KW-0460">Magnesium</keyword>
<dbReference type="Proteomes" id="UP000030669">
    <property type="component" value="Unassembled WGS sequence"/>
</dbReference>
<dbReference type="PANTHER" id="PTHR43758">
    <property type="entry name" value="7,8-DIHYDRO-8-OXOGUANINE TRIPHOSPHATASE"/>
    <property type="match status" value="1"/>
</dbReference>
<dbReference type="GO" id="GO:0005634">
    <property type="term" value="C:nucleus"/>
    <property type="evidence" value="ECO:0007669"/>
    <property type="project" value="UniProtKB-SubCell"/>
</dbReference>
<evidence type="ECO:0000256" key="9">
    <source>
        <dbReference type="ARBA" id="ARBA00024448"/>
    </source>
</evidence>
<evidence type="ECO:0000256" key="8">
    <source>
        <dbReference type="ARBA" id="ARBA00023242"/>
    </source>
</evidence>
<dbReference type="AlphaFoldDB" id="S7Q239"/>
<dbReference type="Pfam" id="PF00293">
    <property type="entry name" value="NUDIX"/>
    <property type="match status" value="1"/>
</dbReference>
<dbReference type="InterPro" id="IPR003563">
    <property type="entry name" value="8ODP"/>
</dbReference>
<dbReference type="GO" id="GO:0046872">
    <property type="term" value="F:metal ion binding"/>
    <property type="evidence" value="ECO:0007669"/>
    <property type="project" value="UniProtKB-KW"/>
</dbReference>
<evidence type="ECO:0000256" key="7">
    <source>
        <dbReference type="ARBA" id="ARBA00022842"/>
    </source>
</evidence>
<evidence type="ECO:0000256" key="15">
    <source>
        <dbReference type="ARBA" id="ARBA00029673"/>
    </source>
</evidence>
<evidence type="ECO:0000256" key="3">
    <source>
        <dbReference type="ARBA" id="ARBA00005582"/>
    </source>
</evidence>
<dbReference type="GeneID" id="19308823"/>
<evidence type="ECO:0000256" key="17">
    <source>
        <dbReference type="ARBA" id="ARBA00030682"/>
    </source>
</evidence>
<accession>S7Q239</accession>
<evidence type="ECO:0000256" key="16">
    <source>
        <dbReference type="ARBA" id="ARBA00030634"/>
    </source>
</evidence>
<evidence type="ECO:0000256" key="10">
    <source>
        <dbReference type="ARBA" id="ARBA00024459"/>
    </source>
</evidence>
<evidence type="ECO:0000256" key="6">
    <source>
        <dbReference type="ARBA" id="ARBA00022801"/>
    </source>
</evidence>
<dbReference type="PROSITE" id="PS00893">
    <property type="entry name" value="NUDIX_BOX"/>
    <property type="match status" value="1"/>
</dbReference>
<comment type="function">
    <text evidence="23">Oxidized purine nucleoside triphosphate hydrolase which is a prominent sanitizer of the oxidized nucleotide pool. Catalyzes the hydrolysis of 2-oxo-dATP (2-hydroxy-dATP) into 2-oxo-dAMP. Also has a significant hydrolase activity toward 2-oxo-ATP, 8-oxo-dGTP and 8-oxo-dATP. Through the hydrolysis of oxidized purine nucleoside triphosphates, prevents their incorporation into DNA and the subsequent transversions A:T to C:G and G:C to T:A. Also catalyzes the hydrolysis of methylated purine nucleoside triphosphate preventing their integration into DNA. Through this antimutagenic activity protects cells from oxidative stress.</text>
</comment>
<dbReference type="GO" id="GO:0042262">
    <property type="term" value="P:DNA protection"/>
    <property type="evidence" value="ECO:0007669"/>
    <property type="project" value="InterPro"/>
</dbReference>
<dbReference type="PANTHER" id="PTHR43758:SF2">
    <property type="entry name" value="OXIDIZED PURINE NUCLEOSIDE TRIPHOSPHATE HYDROLASE"/>
    <property type="match status" value="1"/>
</dbReference>
<name>S7Q239_GLOTA</name>
<keyword evidence="26" id="KW-1185">Reference proteome</keyword>
<dbReference type="RefSeq" id="XP_007867911.1">
    <property type="nucleotide sequence ID" value="XM_007869720.1"/>
</dbReference>
<dbReference type="CDD" id="cd03427">
    <property type="entry name" value="NUDIX_MTH1_Nudt1"/>
    <property type="match status" value="1"/>
</dbReference>
<dbReference type="OMA" id="MWADDEF"/>
<gene>
    <name evidence="25" type="ORF">GLOTRDRAFT_78624</name>
</gene>
<dbReference type="STRING" id="670483.S7Q239"/>
<keyword evidence="5" id="KW-0479">Metal-binding</keyword>
<comment type="cofactor">
    <cofactor evidence="1">
        <name>Mg(2+)</name>
        <dbReference type="ChEBI" id="CHEBI:18420"/>
    </cofactor>
</comment>
<evidence type="ECO:0000256" key="18">
    <source>
        <dbReference type="ARBA" id="ARBA00031927"/>
    </source>
</evidence>
<evidence type="ECO:0000256" key="19">
    <source>
        <dbReference type="ARBA" id="ARBA00032071"/>
    </source>
</evidence>
<keyword evidence="6" id="KW-0378">Hydrolase</keyword>
<dbReference type="InterPro" id="IPR000086">
    <property type="entry name" value="NUDIX_hydrolase_dom"/>
</dbReference>
<reference evidence="25 26" key="1">
    <citation type="journal article" date="2012" name="Science">
        <title>The Paleozoic origin of enzymatic lignin decomposition reconstructed from 31 fungal genomes.</title>
        <authorList>
            <person name="Floudas D."/>
            <person name="Binder M."/>
            <person name="Riley R."/>
            <person name="Barry K."/>
            <person name="Blanchette R.A."/>
            <person name="Henrissat B."/>
            <person name="Martinez A.T."/>
            <person name="Otillar R."/>
            <person name="Spatafora J.W."/>
            <person name="Yadav J.S."/>
            <person name="Aerts A."/>
            <person name="Benoit I."/>
            <person name="Boyd A."/>
            <person name="Carlson A."/>
            <person name="Copeland A."/>
            <person name="Coutinho P.M."/>
            <person name="de Vries R.P."/>
            <person name="Ferreira P."/>
            <person name="Findley K."/>
            <person name="Foster B."/>
            <person name="Gaskell J."/>
            <person name="Glotzer D."/>
            <person name="Gorecki P."/>
            <person name="Heitman J."/>
            <person name="Hesse C."/>
            <person name="Hori C."/>
            <person name="Igarashi K."/>
            <person name="Jurgens J.A."/>
            <person name="Kallen N."/>
            <person name="Kersten P."/>
            <person name="Kohler A."/>
            <person name="Kuees U."/>
            <person name="Kumar T.K.A."/>
            <person name="Kuo A."/>
            <person name="LaButti K."/>
            <person name="Larrondo L.F."/>
            <person name="Lindquist E."/>
            <person name="Ling A."/>
            <person name="Lombard V."/>
            <person name="Lucas S."/>
            <person name="Lundell T."/>
            <person name="Martin R."/>
            <person name="McLaughlin D.J."/>
            <person name="Morgenstern I."/>
            <person name="Morin E."/>
            <person name="Murat C."/>
            <person name="Nagy L.G."/>
            <person name="Nolan M."/>
            <person name="Ohm R.A."/>
            <person name="Patyshakuliyeva A."/>
            <person name="Rokas A."/>
            <person name="Ruiz-Duenas F.J."/>
            <person name="Sabat G."/>
            <person name="Salamov A."/>
            <person name="Samejima M."/>
            <person name="Schmutz J."/>
            <person name="Slot J.C."/>
            <person name="St John F."/>
            <person name="Stenlid J."/>
            <person name="Sun H."/>
            <person name="Sun S."/>
            <person name="Syed K."/>
            <person name="Tsang A."/>
            <person name="Wiebenga A."/>
            <person name="Young D."/>
            <person name="Pisabarro A."/>
            <person name="Eastwood D.C."/>
            <person name="Martin F."/>
            <person name="Cullen D."/>
            <person name="Grigoriev I.V."/>
            <person name="Hibbett D.S."/>
        </authorList>
    </citation>
    <scope>NUCLEOTIDE SEQUENCE [LARGE SCALE GENOMIC DNA]</scope>
    <source>
        <strain evidence="25 26">ATCC 11539</strain>
    </source>
</reference>
<comment type="catalytic activity">
    <reaction evidence="21">
        <text>O(6)-methyl-dGTP + H2O = O(6)-methyl-dGMP + diphosphate + H(+)</text>
        <dbReference type="Rhea" id="RHEA:67600"/>
        <dbReference type="ChEBI" id="CHEBI:15377"/>
        <dbReference type="ChEBI" id="CHEBI:15378"/>
        <dbReference type="ChEBI" id="CHEBI:33019"/>
        <dbReference type="ChEBI" id="CHEBI:169974"/>
        <dbReference type="ChEBI" id="CHEBI:169975"/>
    </reaction>
    <physiologicalReaction direction="left-to-right" evidence="21">
        <dbReference type="Rhea" id="RHEA:67601"/>
    </physiologicalReaction>
</comment>
<dbReference type="GO" id="GO:0005737">
    <property type="term" value="C:cytoplasm"/>
    <property type="evidence" value="ECO:0007669"/>
    <property type="project" value="TreeGrafter"/>
</dbReference>
<dbReference type="Gene3D" id="3.90.79.10">
    <property type="entry name" value="Nucleoside Triphosphate Pyrophosphohydrolase"/>
    <property type="match status" value="1"/>
</dbReference>
<comment type="similarity">
    <text evidence="3">Belongs to the Nudix hydrolase family.</text>
</comment>
<comment type="catalytic activity">
    <reaction evidence="10">
        <text>2-oxo-dATP + H2O = 2-oxo-dAMP + diphosphate + H(+)</text>
        <dbReference type="Rhea" id="RHEA:31583"/>
        <dbReference type="ChEBI" id="CHEBI:15377"/>
        <dbReference type="ChEBI" id="CHEBI:15378"/>
        <dbReference type="ChEBI" id="CHEBI:33019"/>
        <dbReference type="ChEBI" id="CHEBI:63212"/>
        <dbReference type="ChEBI" id="CHEBI:77897"/>
        <dbReference type="EC" id="3.6.1.56"/>
    </reaction>
    <physiologicalReaction direction="left-to-right" evidence="10">
        <dbReference type="Rhea" id="RHEA:31584"/>
    </physiologicalReaction>
</comment>
<evidence type="ECO:0000256" key="11">
    <source>
        <dbReference type="ARBA" id="ARBA00024486"/>
    </source>
</evidence>
<organism evidence="25 26">
    <name type="scientific">Gloeophyllum trabeum (strain ATCC 11539 / FP-39264 / Madison 617)</name>
    <name type="common">Brown rot fungus</name>
    <dbReference type="NCBI Taxonomy" id="670483"/>
    <lineage>
        <taxon>Eukaryota</taxon>
        <taxon>Fungi</taxon>
        <taxon>Dikarya</taxon>
        <taxon>Basidiomycota</taxon>
        <taxon>Agaricomycotina</taxon>
        <taxon>Agaricomycetes</taxon>
        <taxon>Gloeophyllales</taxon>
        <taxon>Gloeophyllaceae</taxon>
        <taxon>Gloeophyllum</taxon>
    </lineage>
</organism>
<evidence type="ECO:0000256" key="14">
    <source>
        <dbReference type="ARBA" id="ARBA00026218"/>
    </source>
</evidence>
<evidence type="ECO:0000313" key="26">
    <source>
        <dbReference type="Proteomes" id="UP000030669"/>
    </source>
</evidence>
<comment type="catalytic activity">
    <reaction evidence="9">
        <text>8-oxo-dATP + H2O = 8-oxo-dAMP + diphosphate + H(+)</text>
        <dbReference type="Rhea" id="RHEA:65396"/>
        <dbReference type="ChEBI" id="CHEBI:15377"/>
        <dbReference type="ChEBI" id="CHEBI:15378"/>
        <dbReference type="ChEBI" id="CHEBI:33019"/>
        <dbReference type="ChEBI" id="CHEBI:71361"/>
        <dbReference type="ChEBI" id="CHEBI:172871"/>
    </reaction>
    <physiologicalReaction direction="left-to-right" evidence="9">
        <dbReference type="Rhea" id="RHEA:65397"/>
    </physiologicalReaction>
</comment>
<protein>
    <recommendedName>
        <fullName evidence="14">Oxidized purine nucleoside triphosphate hydrolase</fullName>
        <ecNumber evidence="13">3.6.1.56</ecNumber>
    </recommendedName>
    <alternativeName>
        <fullName evidence="18">2-hydroxy-dATP diphosphatase</fullName>
    </alternativeName>
    <alternativeName>
        <fullName evidence="17">7,8-dihydro-8-oxoguanine triphosphatase</fullName>
    </alternativeName>
    <alternativeName>
        <fullName evidence="16">8-oxo-dGTPase</fullName>
    </alternativeName>
    <alternativeName>
        <fullName evidence="19">Methylated purine nucleoside triphosphate hydrolase</fullName>
    </alternativeName>
    <alternativeName>
        <fullName evidence="15">Nucleoside diphosphate-linked moiety X motif 1</fullName>
    </alternativeName>
</protein>
<proteinExistence type="inferred from homology"/>
<evidence type="ECO:0000256" key="20">
    <source>
        <dbReference type="ARBA" id="ARBA00048002"/>
    </source>
</evidence>
<evidence type="ECO:0000313" key="25">
    <source>
        <dbReference type="EMBL" id="EPQ53597.1"/>
    </source>
</evidence>
<evidence type="ECO:0000256" key="1">
    <source>
        <dbReference type="ARBA" id="ARBA00001946"/>
    </source>
</evidence>
<evidence type="ECO:0000256" key="4">
    <source>
        <dbReference type="ARBA" id="ARBA00011245"/>
    </source>
</evidence>
<dbReference type="GO" id="GO:0008828">
    <property type="term" value="F:dATP diphosphatase activity"/>
    <property type="evidence" value="ECO:0007669"/>
    <property type="project" value="UniProtKB-EC"/>
</dbReference>
<evidence type="ECO:0000256" key="21">
    <source>
        <dbReference type="ARBA" id="ARBA00048894"/>
    </source>
</evidence>
<evidence type="ECO:0000256" key="13">
    <source>
        <dbReference type="ARBA" id="ARBA00026103"/>
    </source>
</evidence>
<sequence>MGMKKRGFGKDKYNGFGGKVEGGETSAEAALRELQEEAGITAPLQHSGAMLFVSEGVEAAFHIDYYAASTYEGAITETEEMRPEWFAVPNQYASGDANHSATLPAIPFDRMWEADKIWFPLFLSRKKFNGRVDFRLDESGQHRLQRWWFGTLAES</sequence>
<dbReference type="EC" id="3.6.1.56" evidence="13"/>
<dbReference type="GO" id="GO:0008413">
    <property type="term" value="F:8-oxo-7,8-dihydroguanosine triphosphate pyrophosphatase activity"/>
    <property type="evidence" value="ECO:0007669"/>
    <property type="project" value="InterPro"/>
</dbReference>